<dbReference type="InterPro" id="IPR051396">
    <property type="entry name" value="Bact_Antivir_Def_Nuclease"/>
</dbReference>
<sequence length="575" mass="61748">MPRVRHIAIRNFRAIQSLDWAPSPGINCLIGPGDSGKSTILDAIDLCLGARRSVTFGDADFHGLNVNVPLSIQITLGELPATLMDIDLYGDFLRAFDPTTGVIEDEPKAGWETVLTIRLLVNADLEPSWTLFSERANQDGLERSLPWKERSAIAPARIGHFAASNLSWSRGSVLNRLTEEKAELGAQLAAAARQARASFGTQATPHMAATLAVVQSTAQNLGVSVGAAPQALLDAHAVAIGEGAIALHDQQGIPLRSLGTGSSRLLVAGLQRKAATTAPIALVDEVEYGLEPHRLMRLLDSLGAKEPHLPVQAFLTTHSPVALRELSGHQLFVVRCYPHLHQVWSAGTSDEVQSTLRMDPEAFLAKSVIICEGASEVGFARGMDQWAVATGQTSFLAHGGAYVNAGGGSPDKAFARAEALMGLGYRVLVFIDADKSAKPGVAEGYRSNLGDIATWRLGLTLEDELFRYLPGASIDALLLKAKGLVGEDLMNQHIQTRSNGRWTLTAIEAQRPTTDYSSETRELLGAASRIHGSGWFKSLTAYQDIVVNIVSHGYAGAEGGFKSVIDQLWRFMRAT</sequence>
<dbReference type="Proteomes" id="UP001304429">
    <property type="component" value="Chromosome"/>
</dbReference>
<protein>
    <submittedName>
        <fullName evidence="2">AAA family ATPase</fullName>
    </submittedName>
</protein>
<accession>A0AAX4FNI1</accession>
<dbReference type="InterPro" id="IPR003959">
    <property type="entry name" value="ATPase_AAA_core"/>
</dbReference>
<evidence type="ECO:0000313" key="2">
    <source>
        <dbReference type="EMBL" id="WOP57746.1"/>
    </source>
</evidence>
<gene>
    <name evidence="2" type="ORF">R5577_06295</name>
</gene>
<dbReference type="AlphaFoldDB" id="A0AAX4FNI1"/>
<evidence type="ECO:0000313" key="3">
    <source>
        <dbReference type="Proteomes" id="UP001304429"/>
    </source>
</evidence>
<dbReference type="Gene3D" id="3.40.50.300">
    <property type="entry name" value="P-loop containing nucleotide triphosphate hydrolases"/>
    <property type="match status" value="1"/>
</dbReference>
<dbReference type="Pfam" id="PF13304">
    <property type="entry name" value="AAA_21"/>
    <property type="match status" value="1"/>
</dbReference>
<dbReference type="PANTHER" id="PTHR43581">
    <property type="entry name" value="ATP/GTP PHOSPHATASE"/>
    <property type="match status" value="1"/>
</dbReference>
<reference evidence="2" key="1">
    <citation type="submission" date="2023-10" db="EMBL/GenBank/DDBJ databases">
        <title>Comparative Genomic Analysis of Tomato Bacterial Spot Xanthomonads Reveals A New Lineage of Xanthomonas euvesicatoria.</title>
        <authorList>
            <person name="Huang C.-J."/>
            <person name="Wu T.-L."/>
            <person name="Wu Y.-L."/>
            <person name="Wang R.-S."/>
            <person name="Lin Y.-C."/>
        </authorList>
    </citation>
    <scope>NUCLEOTIDE SEQUENCE</scope>
    <source>
        <strain evidence="2">T0319-01</strain>
    </source>
</reference>
<dbReference type="GO" id="GO:0016887">
    <property type="term" value="F:ATP hydrolysis activity"/>
    <property type="evidence" value="ECO:0007669"/>
    <property type="project" value="InterPro"/>
</dbReference>
<dbReference type="PANTHER" id="PTHR43581:SF4">
    <property type="entry name" value="ATP_GTP PHOSPHATASE"/>
    <property type="match status" value="1"/>
</dbReference>
<proteinExistence type="predicted"/>
<organism evidence="2 3">
    <name type="scientific">Xanthomonas euvesicatoria</name>
    <dbReference type="NCBI Taxonomy" id="456327"/>
    <lineage>
        <taxon>Bacteria</taxon>
        <taxon>Pseudomonadati</taxon>
        <taxon>Pseudomonadota</taxon>
        <taxon>Gammaproteobacteria</taxon>
        <taxon>Lysobacterales</taxon>
        <taxon>Lysobacteraceae</taxon>
        <taxon>Xanthomonas</taxon>
    </lineage>
</organism>
<dbReference type="EMBL" id="CP137539">
    <property type="protein sequence ID" value="WOP57746.1"/>
    <property type="molecule type" value="Genomic_DNA"/>
</dbReference>
<evidence type="ECO:0000259" key="1">
    <source>
        <dbReference type="Pfam" id="PF13304"/>
    </source>
</evidence>
<feature type="domain" description="ATPase AAA-type core" evidence="1">
    <location>
        <begin position="26"/>
        <end position="323"/>
    </location>
</feature>
<dbReference type="SUPFAM" id="SSF52540">
    <property type="entry name" value="P-loop containing nucleoside triphosphate hydrolases"/>
    <property type="match status" value="1"/>
</dbReference>
<dbReference type="RefSeq" id="WP_317719129.1">
    <property type="nucleotide sequence ID" value="NZ_CP137532.1"/>
</dbReference>
<name>A0AAX4FNI1_XANEU</name>
<dbReference type="InterPro" id="IPR027417">
    <property type="entry name" value="P-loop_NTPase"/>
</dbReference>
<dbReference type="GO" id="GO:0005524">
    <property type="term" value="F:ATP binding"/>
    <property type="evidence" value="ECO:0007669"/>
    <property type="project" value="InterPro"/>
</dbReference>